<dbReference type="EC" id="1.14.14.1" evidence="15"/>
<keyword evidence="13 15" id="KW-0503">Monooxygenase</keyword>
<evidence type="ECO:0000256" key="10">
    <source>
        <dbReference type="ARBA" id="ARBA00022982"/>
    </source>
</evidence>
<dbReference type="Pfam" id="PF00667">
    <property type="entry name" value="FAD_binding_1"/>
    <property type="match status" value="1"/>
</dbReference>
<evidence type="ECO:0000256" key="8">
    <source>
        <dbReference type="ARBA" id="ARBA00022827"/>
    </source>
</evidence>
<dbReference type="GO" id="GO:0020037">
    <property type="term" value="F:heme binding"/>
    <property type="evidence" value="ECO:0007669"/>
    <property type="project" value="UniProtKB-UniRule"/>
</dbReference>
<evidence type="ECO:0000313" key="20">
    <source>
        <dbReference type="Proteomes" id="UP000447873"/>
    </source>
</evidence>
<evidence type="ECO:0000259" key="18">
    <source>
        <dbReference type="PROSITE" id="PS51384"/>
    </source>
</evidence>
<evidence type="ECO:0000256" key="5">
    <source>
        <dbReference type="ARBA" id="ARBA00022630"/>
    </source>
</evidence>
<dbReference type="InterPro" id="IPR039261">
    <property type="entry name" value="FNR_nucleotide-bd"/>
</dbReference>
<comment type="catalytic activity">
    <reaction evidence="14 15">
        <text>2 oxidized [cytochrome P450] + NADPH = 2 reduced [cytochrome P450] + NADP(+) + H(+)</text>
        <dbReference type="Rhea" id="RHEA:24040"/>
        <dbReference type="Rhea" id="RHEA-COMP:14627"/>
        <dbReference type="Rhea" id="RHEA-COMP:14628"/>
        <dbReference type="ChEBI" id="CHEBI:15378"/>
        <dbReference type="ChEBI" id="CHEBI:55376"/>
        <dbReference type="ChEBI" id="CHEBI:57783"/>
        <dbReference type="ChEBI" id="CHEBI:58349"/>
        <dbReference type="ChEBI" id="CHEBI:60344"/>
        <dbReference type="EC" id="1.6.2.4"/>
    </reaction>
</comment>
<dbReference type="Gene3D" id="1.10.630.10">
    <property type="entry name" value="Cytochrome P450"/>
    <property type="match status" value="1"/>
</dbReference>
<dbReference type="InterPro" id="IPR023173">
    <property type="entry name" value="NADPH_Cyt_P450_Rdtase_alpha"/>
</dbReference>
<keyword evidence="10 15" id="KW-0249">Electron transport</keyword>
<dbReference type="Gene3D" id="2.40.30.10">
    <property type="entry name" value="Translation factors"/>
    <property type="match status" value="1"/>
</dbReference>
<comment type="cofactor">
    <cofactor evidence="15">
        <name>FAD</name>
        <dbReference type="ChEBI" id="CHEBI:57692"/>
    </cofactor>
    <cofactor evidence="15">
        <name>FMN</name>
        <dbReference type="ChEBI" id="CHEBI:58210"/>
    </cofactor>
</comment>
<comment type="caution">
    <text evidence="19">The sequence shown here is derived from an EMBL/GenBank/DDBJ whole genome shotgun (WGS) entry which is preliminary data.</text>
</comment>
<dbReference type="PANTHER" id="PTHR19384:SF127">
    <property type="entry name" value="BIFUNCTIONAL CYTOCHROME P450_NADPH--P450 REDUCTASE"/>
    <property type="match status" value="1"/>
</dbReference>
<dbReference type="GO" id="GO:0003958">
    <property type="term" value="F:NADPH-hemoprotein reductase activity"/>
    <property type="evidence" value="ECO:0007669"/>
    <property type="project" value="UniProtKB-UniRule"/>
</dbReference>
<evidence type="ECO:0000256" key="15">
    <source>
        <dbReference type="PIRNR" id="PIRNR000209"/>
    </source>
</evidence>
<keyword evidence="7 15" id="KW-0479">Metal-binding</keyword>
<dbReference type="InterPro" id="IPR036396">
    <property type="entry name" value="Cyt_P450_sf"/>
</dbReference>
<dbReference type="InterPro" id="IPR008254">
    <property type="entry name" value="Flavodoxin/NO_synth"/>
</dbReference>
<sequence length="1073" mass="118872">MATIPGPMGLPIVGNALTLMMEETPVLALERMADIYGPIYQLWLNGKRTIVVSSAAILEELIDEKRFRKIAPAALAQKTGEAKGLFSASNDDPDWGQAHRILIQPMGPLPVEGMFDDMKDIANQLILKWARKGPEDRTLLTDDFTRLTLDTIALSTMKYRFNSFYSAEMHPYVDAMLNVLEESGARATRPAFISALKYSGRAKFAESEEILKKTAQQIINNRRANPTGEHDLLNAMIYGKDPKTGQVMRDELIAAQMTTFLIAGHETTSGLLSFTFLYLLKNRGAYTKARKEIDDVLGKRKIVPSDIKHLSYLNACLREALRLSPTATAISKQINPLSQQPFALLDGKYKIDPADRVLVLLGKTQRDPAVYGDDAAEFKPERMLDENFDKLASGAWKPFGNGMRGCIGRPFAWQEALMVAAMVLQHFDLELDDPSYQLKIKQTLTIKPKDLYVRAKARDGLAATLLDQRLHSSIPNGKAHPKINGNGTTPSADDKAPMTILYGSNTGTCLALAQRLSSHASARGFAATVLDMDSAVEKMPQAQPVIVITSSYEGQPPDCAAGFVDWLQHVKGAQLKGVRFAVFGCGHKDWAKTFHAIPKLTNKLMAEAGADRIAPIGFSDVSAGSVYADFEDWEDEVLWPQLTSDIDVDHHDIAISADISTNSRASSLRYDVSVATIISNTILTADGEPTKRHMEVQLPSLSEYECGDYLAVLPLNSEKSVQRIMTHFKLPFDAVITFKGGAETGSSAIPNNTPLSIYDVLRSYVELSQPCTKGALKICAQYTINAEDTIYLRELSLDAKLFKTEIISKRISFFDILTHIPSIDLPLPVFLGLLPPLHVRQYSISSSPLTNPEMCTITYATILKPSLSDPDTLFEGVASTYLSSLQEGDRIQVSLRKTSKKTFRVPKNMAETPMLMFAAGTGVAPFRGFLQERAVFQSLHSELKLAKAVLFIGCRSQTKDRLFASEIDAWIRDGIVDVRYAFSREPRNSEDCKYVPDRMKRDRELLREMWKRGAKVYVCGSRDFDISVGEAARAITVEKRIEDGLGVKGTVEKEVEDWFAGVACERIANDVFD</sequence>
<comment type="catalytic activity">
    <reaction evidence="15">
        <text>an organic molecule + reduced [NADPH--hemoprotein reductase] + O2 = an alcohol + oxidized [NADPH--hemoprotein reductase] + H2O + H(+)</text>
        <dbReference type="Rhea" id="RHEA:17149"/>
        <dbReference type="Rhea" id="RHEA-COMP:11964"/>
        <dbReference type="Rhea" id="RHEA-COMP:11965"/>
        <dbReference type="ChEBI" id="CHEBI:15377"/>
        <dbReference type="ChEBI" id="CHEBI:15378"/>
        <dbReference type="ChEBI" id="CHEBI:15379"/>
        <dbReference type="ChEBI" id="CHEBI:30879"/>
        <dbReference type="ChEBI" id="CHEBI:57618"/>
        <dbReference type="ChEBI" id="CHEBI:58210"/>
        <dbReference type="ChEBI" id="CHEBI:142491"/>
        <dbReference type="EC" id="1.14.14.1"/>
    </reaction>
</comment>
<evidence type="ECO:0000256" key="13">
    <source>
        <dbReference type="ARBA" id="ARBA00023033"/>
    </source>
</evidence>
<dbReference type="GO" id="GO:0050660">
    <property type="term" value="F:flavin adenine dinucleotide binding"/>
    <property type="evidence" value="ECO:0007669"/>
    <property type="project" value="TreeGrafter"/>
</dbReference>
<dbReference type="FunFam" id="1.10.630.10:FF:000040">
    <property type="entry name" value="Bifunctional cytochrome P450/NADPH--P450 reductase"/>
    <property type="match status" value="1"/>
</dbReference>
<dbReference type="GO" id="GO:0005506">
    <property type="term" value="F:iron ion binding"/>
    <property type="evidence" value="ECO:0007669"/>
    <property type="project" value="UniProtKB-UniRule"/>
</dbReference>
<keyword evidence="6 15" id="KW-0288">FMN</keyword>
<dbReference type="Pfam" id="PF00067">
    <property type="entry name" value="p450"/>
    <property type="match status" value="1"/>
</dbReference>
<dbReference type="PRINTS" id="PR00371">
    <property type="entry name" value="FPNCR"/>
</dbReference>
<evidence type="ECO:0000259" key="17">
    <source>
        <dbReference type="PROSITE" id="PS50902"/>
    </source>
</evidence>
<comment type="similarity">
    <text evidence="2 15">In the N-terminal section; belongs to the cytochrome P450 family.</text>
</comment>
<dbReference type="GO" id="GO:0070330">
    <property type="term" value="F:aromatase activity"/>
    <property type="evidence" value="ECO:0007669"/>
    <property type="project" value="UniProtKB-UniRule"/>
</dbReference>
<dbReference type="PANTHER" id="PTHR19384">
    <property type="entry name" value="NITRIC OXIDE SYNTHASE-RELATED"/>
    <property type="match status" value="1"/>
</dbReference>
<accession>A0A8H3U979</accession>
<dbReference type="PRINTS" id="PR00369">
    <property type="entry name" value="FLAVODOXIN"/>
</dbReference>
<evidence type="ECO:0000256" key="9">
    <source>
        <dbReference type="ARBA" id="ARBA00022857"/>
    </source>
</evidence>
<dbReference type="PROSITE" id="PS51384">
    <property type="entry name" value="FAD_FR"/>
    <property type="match status" value="1"/>
</dbReference>
<dbReference type="Gene3D" id="1.20.990.10">
    <property type="entry name" value="NADPH-cytochrome p450 Reductase, Chain A, domain 3"/>
    <property type="match status" value="1"/>
</dbReference>
<dbReference type="Pfam" id="PF00175">
    <property type="entry name" value="NAD_binding_1"/>
    <property type="match status" value="1"/>
</dbReference>
<name>A0A8H3U979_VENIN</name>
<evidence type="ECO:0000256" key="11">
    <source>
        <dbReference type="ARBA" id="ARBA00023002"/>
    </source>
</evidence>
<keyword evidence="5 15" id="KW-0285">Flavoprotein</keyword>
<evidence type="ECO:0000256" key="12">
    <source>
        <dbReference type="ARBA" id="ARBA00023004"/>
    </source>
</evidence>
<gene>
    <name evidence="19" type="ORF">EG328_009797</name>
</gene>
<comment type="cofactor">
    <cofactor evidence="1 15 16">
        <name>heme</name>
        <dbReference type="ChEBI" id="CHEBI:30413"/>
    </cofactor>
</comment>
<dbReference type="EMBL" id="WNWS01000602">
    <property type="protein sequence ID" value="KAE9965346.1"/>
    <property type="molecule type" value="Genomic_DNA"/>
</dbReference>
<keyword evidence="12 15" id="KW-0408">Iron</keyword>
<feature type="domain" description="Flavodoxin-like" evidence="17">
    <location>
        <begin position="498"/>
        <end position="638"/>
    </location>
</feature>
<dbReference type="InterPro" id="IPR001709">
    <property type="entry name" value="Flavoprot_Pyr_Nucl_cyt_Rdtase"/>
</dbReference>
<dbReference type="SUPFAM" id="SSF52343">
    <property type="entry name" value="Ferredoxin reductase-like, C-terminal NADP-linked domain"/>
    <property type="match status" value="1"/>
</dbReference>
<dbReference type="InterPro" id="IPR029039">
    <property type="entry name" value="Flavoprotein-like_sf"/>
</dbReference>
<feature type="domain" description="FAD-binding FR-type" evidence="18">
    <location>
        <begin position="670"/>
        <end position="906"/>
    </location>
</feature>
<dbReference type="InterPro" id="IPR003097">
    <property type="entry name" value="CysJ-like_FAD-binding"/>
</dbReference>
<dbReference type="AlphaFoldDB" id="A0A8H3U979"/>
<dbReference type="InterPro" id="IPR001128">
    <property type="entry name" value="Cyt_P450"/>
</dbReference>
<dbReference type="SUPFAM" id="SSF63380">
    <property type="entry name" value="Riboflavin synthase domain-like"/>
    <property type="match status" value="1"/>
</dbReference>
<dbReference type="Gene3D" id="3.40.50.360">
    <property type="match status" value="1"/>
</dbReference>
<keyword evidence="11 15" id="KW-0560">Oxidoreductase</keyword>
<evidence type="ECO:0000256" key="6">
    <source>
        <dbReference type="ARBA" id="ARBA00022643"/>
    </source>
</evidence>
<dbReference type="SUPFAM" id="SSF52218">
    <property type="entry name" value="Flavoproteins"/>
    <property type="match status" value="1"/>
</dbReference>
<dbReference type="InterPro" id="IPR001094">
    <property type="entry name" value="Flavdoxin-like"/>
</dbReference>
<dbReference type="CDD" id="cd11068">
    <property type="entry name" value="CYP120A1"/>
    <property type="match status" value="1"/>
</dbReference>
<dbReference type="Proteomes" id="UP000447873">
    <property type="component" value="Unassembled WGS sequence"/>
</dbReference>
<evidence type="ECO:0000256" key="1">
    <source>
        <dbReference type="ARBA" id="ARBA00001971"/>
    </source>
</evidence>
<dbReference type="Pfam" id="PF00258">
    <property type="entry name" value="Flavodoxin_1"/>
    <property type="match status" value="1"/>
</dbReference>
<dbReference type="PROSITE" id="PS00086">
    <property type="entry name" value="CYTOCHROME_P450"/>
    <property type="match status" value="1"/>
</dbReference>
<dbReference type="PROSITE" id="PS50902">
    <property type="entry name" value="FLAVODOXIN_LIKE"/>
    <property type="match status" value="1"/>
</dbReference>
<dbReference type="GO" id="GO:0010181">
    <property type="term" value="F:FMN binding"/>
    <property type="evidence" value="ECO:0007669"/>
    <property type="project" value="UniProtKB-UniRule"/>
</dbReference>
<dbReference type="InterPro" id="IPR023206">
    <property type="entry name" value="Bifunctional_P450_P450_red"/>
</dbReference>
<feature type="binding site" description="axial binding residue" evidence="16">
    <location>
        <position position="406"/>
    </location>
    <ligand>
        <name>heme</name>
        <dbReference type="ChEBI" id="CHEBI:30413"/>
    </ligand>
    <ligandPart>
        <name>Fe</name>
        <dbReference type="ChEBI" id="CHEBI:18248"/>
    </ligandPart>
</feature>
<organism evidence="19 20">
    <name type="scientific">Venturia inaequalis</name>
    <name type="common">Apple scab fungus</name>
    <dbReference type="NCBI Taxonomy" id="5025"/>
    <lineage>
        <taxon>Eukaryota</taxon>
        <taxon>Fungi</taxon>
        <taxon>Dikarya</taxon>
        <taxon>Ascomycota</taxon>
        <taxon>Pezizomycotina</taxon>
        <taxon>Dothideomycetes</taxon>
        <taxon>Pleosporomycetidae</taxon>
        <taxon>Venturiales</taxon>
        <taxon>Venturiaceae</taxon>
        <taxon>Venturia</taxon>
    </lineage>
</organism>
<evidence type="ECO:0000256" key="14">
    <source>
        <dbReference type="ARBA" id="ARBA00049342"/>
    </source>
</evidence>
<dbReference type="SUPFAM" id="SSF48264">
    <property type="entry name" value="Cytochrome P450"/>
    <property type="match status" value="1"/>
</dbReference>
<dbReference type="InterPro" id="IPR017938">
    <property type="entry name" value="Riboflavin_synthase-like_b-brl"/>
</dbReference>
<evidence type="ECO:0000256" key="7">
    <source>
        <dbReference type="ARBA" id="ARBA00022723"/>
    </source>
</evidence>
<evidence type="ECO:0000256" key="3">
    <source>
        <dbReference type="ARBA" id="ARBA00022448"/>
    </source>
</evidence>
<evidence type="ECO:0000256" key="16">
    <source>
        <dbReference type="PIRSR" id="PIRSR000209-1"/>
    </source>
</evidence>
<dbReference type="GO" id="GO:0005829">
    <property type="term" value="C:cytosol"/>
    <property type="evidence" value="ECO:0007669"/>
    <property type="project" value="TreeGrafter"/>
</dbReference>
<proteinExistence type="inferred from homology"/>
<evidence type="ECO:0000256" key="2">
    <source>
        <dbReference type="ARBA" id="ARBA00010018"/>
    </source>
</evidence>
<dbReference type="EC" id="1.6.2.4" evidence="15"/>
<reference evidence="19 20" key="1">
    <citation type="submission" date="2018-12" db="EMBL/GenBank/DDBJ databases">
        <title>Venturia inaequalis Genome Resource.</title>
        <authorList>
            <person name="Lichtner F.J."/>
        </authorList>
    </citation>
    <scope>NUCLEOTIDE SEQUENCE [LARGE SCALE GENOMIC DNA]</scope>
    <source>
        <strain evidence="19 20">120213</strain>
    </source>
</reference>
<keyword evidence="9 15" id="KW-0521">NADP</keyword>
<dbReference type="Gene3D" id="3.40.50.80">
    <property type="entry name" value="Nucleotide-binding domain of ferredoxin-NADP reductase (FNR) module"/>
    <property type="match status" value="1"/>
</dbReference>
<protein>
    <recommendedName>
        <fullName evidence="15">Bifunctional cytochrome P450/NADPH--P450 reductase</fullName>
    </recommendedName>
    <domain>
        <recommendedName>
            <fullName evidence="15">Cytochrome P450</fullName>
            <ecNumber evidence="15">1.14.14.1</ecNumber>
        </recommendedName>
    </domain>
    <domain>
        <recommendedName>
            <fullName evidence="15">NADPH--cytochrome P450 reductase</fullName>
            <ecNumber evidence="15">1.6.2.4</ecNumber>
        </recommendedName>
    </domain>
</protein>
<keyword evidence="4 15" id="KW-0349">Heme</keyword>
<dbReference type="InterPro" id="IPR017927">
    <property type="entry name" value="FAD-bd_FR_type"/>
</dbReference>
<keyword evidence="8 15" id="KW-0274">FAD</keyword>
<evidence type="ECO:0000256" key="4">
    <source>
        <dbReference type="ARBA" id="ARBA00022617"/>
    </source>
</evidence>
<dbReference type="InterPro" id="IPR001433">
    <property type="entry name" value="OxRdtase_FAD/NAD-bd"/>
</dbReference>
<keyword evidence="3 15" id="KW-0813">Transport</keyword>
<dbReference type="PIRSF" id="PIRSF000209">
    <property type="entry name" value="Bifunctional_P450_P450R"/>
    <property type="match status" value="1"/>
</dbReference>
<dbReference type="CDD" id="cd06206">
    <property type="entry name" value="bifunctional_CYPOR"/>
    <property type="match status" value="1"/>
</dbReference>
<evidence type="ECO:0000313" key="19">
    <source>
        <dbReference type="EMBL" id="KAE9965346.1"/>
    </source>
</evidence>
<dbReference type="InterPro" id="IPR017972">
    <property type="entry name" value="Cyt_P450_CS"/>
</dbReference>